<dbReference type="EMBL" id="JANKHH010000005">
    <property type="protein sequence ID" value="MCR2834497.1"/>
    <property type="molecule type" value="Genomic_DNA"/>
</dbReference>
<gene>
    <name evidence="1" type="ORF">NSO95_11110</name>
</gene>
<organism evidence="1 2">
    <name type="scientific">Parerythrobacter lacustris</name>
    <dbReference type="NCBI Taxonomy" id="2969984"/>
    <lineage>
        <taxon>Bacteria</taxon>
        <taxon>Pseudomonadati</taxon>
        <taxon>Pseudomonadota</taxon>
        <taxon>Alphaproteobacteria</taxon>
        <taxon>Sphingomonadales</taxon>
        <taxon>Erythrobacteraceae</taxon>
        <taxon>Parerythrobacter</taxon>
    </lineage>
</organism>
<accession>A0ABT1XVQ1</accession>
<name>A0ABT1XVQ1_9SPHN</name>
<sequence>MSRRIERALSDGAMIAVTREWSVVFAPLGRGYRLEGSQVSVAVEAPSNLQALADIERNRVEAGFLPLMLSDSGLIVDQGGETSENALRFALAQAGAMIEASQLDGGDKQAATAFLRRLHHTASQSINRLPDDFLLPRILDFTDQRDISLDGGLGGTLEVSFAASLDQAGECLARSERKVATRLGDSALHSREVWVVNPA</sequence>
<evidence type="ECO:0000313" key="1">
    <source>
        <dbReference type="EMBL" id="MCR2834497.1"/>
    </source>
</evidence>
<reference evidence="1 2" key="1">
    <citation type="submission" date="2022-08" db="EMBL/GenBank/DDBJ databases">
        <title>Polyphasic taxonomy analysis of Qipengyuania sp.RS5-5.</title>
        <authorList>
            <person name="Xamxidin M."/>
            <person name="Wu M."/>
        </authorList>
    </citation>
    <scope>NUCLEOTIDE SEQUENCE [LARGE SCALE GENOMIC DNA]</scope>
    <source>
        <strain evidence="1 2">RS5-5</strain>
    </source>
</reference>
<evidence type="ECO:0008006" key="3">
    <source>
        <dbReference type="Google" id="ProtNLM"/>
    </source>
</evidence>
<evidence type="ECO:0000313" key="2">
    <source>
        <dbReference type="Proteomes" id="UP001206067"/>
    </source>
</evidence>
<dbReference type="Proteomes" id="UP001206067">
    <property type="component" value="Unassembled WGS sequence"/>
</dbReference>
<comment type="caution">
    <text evidence="1">The sequence shown here is derived from an EMBL/GenBank/DDBJ whole genome shotgun (WGS) entry which is preliminary data.</text>
</comment>
<protein>
    <recommendedName>
        <fullName evidence="3">GspL cytoplasmic actin-ATPase-like domain-containing protein</fullName>
    </recommendedName>
</protein>
<keyword evidence="2" id="KW-1185">Reference proteome</keyword>
<proteinExistence type="predicted"/>